<sequence>MLDGDLWKSAHKAHRKLGRPGISVFGAEGLSAKLLLEVLGDRLPHDRVRLSTAGRIRASGFEVEATLADLHQTIWFGDSYTLATFDALREAFGPPIHRRDL</sequence>
<dbReference type="Proteomes" id="UP000198802">
    <property type="component" value="Unassembled WGS sequence"/>
</dbReference>
<dbReference type="RefSeq" id="WP_091279381.1">
    <property type="nucleotide sequence ID" value="NZ_FAOZ01000013.1"/>
</dbReference>
<organism evidence="1 2">
    <name type="scientific">Parafrankia irregularis</name>
    <dbReference type="NCBI Taxonomy" id="795642"/>
    <lineage>
        <taxon>Bacteria</taxon>
        <taxon>Bacillati</taxon>
        <taxon>Actinomycetota</taxon>
        <taxon>Actinomycetes</taxon>
        <taxon>Frankiales</taxon>
        <taxon>Frankiaceae</taxon>
        <taxon>Parafrankia</taxon>
    </lineage>
</organism>
<name>A0A0S4QS27_9ACTN</name>
<reference evidence="2" key="1">
    <citation type="submission" date="2015-11" db="EMBL/GenBank/DDBJ databases">
        <authorList>
            <person name="Varghese N."/>
        </authorList>
    </citation>
    <scope>NUCLEOTIDE SEQUENCE [LARGE SCALE GENOMIC DNA]</scope>
    <source>
        <strain evidence="2">DSM 45899</strain>
    </source>
</reference>
<keyword evidence="2" id="KW-1185">Reference proteome</keyword>
<dbReference type="AlphaFoldDB" id="A0A0S4QS27"/>
<accession>A0A0S4QS27</accession>
<dbReference type="EMBL" id="FAOZ01000013">
    <property type="protein sequence ID" value="CUU57628.1"/>
    <property type="molecule type" value="Genomic_DNA"/>
</dbReference>
<evidence type="ECO:0000313" key="1">
    <source>
        <dbReference type="EMBL" id="CUU57628.1"/>
    </source>
</evidence>
<proteinExistence type="predicted"/>
<evidence type="ECO:0000313" key="2">
    <source>
        <dbReference type="Proteomes" id="UP000198802"/>
    </source>
</evidence>
<gene>
    <name evidence="1" type="ORF">Ga0074812_113126</name>
</gene>
<protein>
    <submittedName>
        <fullName evidence="1">Uncharacterized protein</fullName>
    </submittedName>
</protein>